<keyword evidence="3" id="KW-0998">Cell outer membrane</keyword>
<dbReference type="AlphaFoldDB" id="A0A1M5IDS4"/>
<protein>
    <submittedName>
        <fullName evidence="6">Hemolysin activation/secretion protein</fullName>
    </submittedName>
</protein>
<evidence type="ECO:0000313" key="6">
    <source>
        <dbReference type="EMBL" id="SHG25933.1"/>
    </source>
</evidence>
<dbReference type="Proteomes" id="UP000184517">
    <property type="component" value="Unassembled WGS sequence"/>
</dbReference>
<name>A0A1M5IDS4_9GAMM</name>
<keyword evidence="2" id="KW-0812">Transmembrane</keyword>
<dbReference type="InterPro" id="IPR013686">
    <property type="entry name" value="Polypept-transport_assoc_ShlB"/>
</dbReference>
<keyword evidence="1" id="KW-1134">Transmembrane beta strand</keyword>
<evidence type="ECO:0000256" key="2">
    <source>
        <dbReference type="ARBA" id="ARBA00022692"/>
    </source>
</evidence>
<dbReference type="Gene3D" id="3.10.20.310">
    <property type="entry name" value="membrane protein fhac"/>
    <property type="match status" value="1"/>
</dbReference>
<dbReference type="InterPro" id="IPR051544">
    <property type="entry name" value="TPS_OM_transporter"/>
</dbReference>
<dbReference type="GO" id="GO:0046819">
    <property type="term" value="P:protein secretion by the type V secretion system"/>
    <property type="evidence" value="ECO:0007669"/>
    <property type="project" value="TreeGrafter"/>
</dbReference>
<dbReference type="GO" id="GO:0098046">
    <property type="term" value="C:type V protein secretion system complex"/>
    <property type="evidence" value="ECO:0007669"/>
    <property type="project" value="TreeGrafter"/>
</dbReference>
<dbReference type="Pfam" id="PF03865">
    <property type="entry name" value="ShlB"/>
    <property type="match status" value="1"/>
</dbReference>
<sequence>MFKTVITNTFWKNTFAKFVQKPSCAITLGKPSTLSHGRKRITATTAILIFTPFYTAQAEDSGSLLREQQNQQDIQRLTPFPQAEEEQQKSSTVETPEIGKTIIVSEIRFTGKTRLLPEKVRTQITNNVMGKRLGIVGIQALVDTITSALQQQGHLLASVILPQQDITEGAITFQIIDGRLSNIAFDRSTSVRANEERLQTIANAYISPDQVTKSKLEEALLRINDHPGVTAKARLAPGNEPNTSNLIVNVKQAPIFSATAAVDNSGSYSTGREQFRASAAFTDLSGHGDLTELTIVSSEGQTFANSSFSAPIGVSDFIAQANYGYLDYHNIDDTGKTLELEGYAHFLGLGLDYSLIRSRDFNLHLNSSLNAKALVDDSISGHLQDKRSLIGTIELAGDSRDRFMGNGITYWSAAWSYGDLDLSGVESALSSDQAGLKTNGQFQRVNASLTRLQKLPATFSLFGRVRGQWANKNLDSSEDFSLGGPYSVRGWPIGEGRGDMGTISTIELRYDAPTATSWGQLQFATFFDAGHIWVNKNPNDVASTIACGCNDYSLTSAGVSALWTHKFFNLSATYAQGIGDNPGRSSSTDQNADNSKNHHQFWLTAMAKF</sequence>
<dbReference type="InterPro" id="IPR005565">
    <property type="entry name" value="Hemolysn_activator_HlyB_C"/>
</dbReference>
<accession>A0A1M5IDS4</accession>
<dbReference type="Pfam" id="PF08479">
    <property type="entry name" value="POTRA_2"/>
    <property type="match status" value="1"/>
</dbReference>
<keyword evidence="7" id="KW-1185">Reference proteome</keyword>
<dbReference type="STRING" id="1122206.SAMN02745753_03603"/>
<dbReference type="PANTHER" id="PTHR34597:SF1">
    <property type="entry name" value="HEME_HEMOPEXIN TRANSPORTER PROTEIN HUXB"/>
    <property type="match status" value="1"/>
</dbReference>
<evidence type="ECO:0000259" key="5">
    <source>
        <dbReference type="Pfam" id="PF08479"/>
    </source>
</evidence>
<dbReference type="Gene3D" id="2.40.160.50">
    <property type="entry name" value="membrane protein fhac: a member of the omp85/tpsb transporter family"/>
    <property type="match status" value="1"/>
</dbReference>
<evidence type="ECO:0000256" key="1">
    <source>
        <dbReference type="ARBA" id="ARBA00022452"/>
    </source>
</evidence>
<dbReference type="EMBL" id="FQVF01000018">
    <property type="protein sequence ID" value="SHG25933.1"/>
    <property type="molecule type" value="Genomic_DNA"/>
</dbReference>
<proteinExistence type="predicted"/>
<dbReference type="PANTHER" id="PTHR34597">
    <property type="entry name" value="SLR1661 PROTEIN"/>
    <property type="match status" value="1"/>
</dbReference>
<evidence type="ECO:0000313" key="7">
    <source>
        <dbReference type="Proteomes" id="UP000184517"/>
    </source>
</evidence>
<dbReference type="RefSeq" id="WP_084122528.1">
    <property type="nucleotide sequence ID" value="NZ_FQVF01000018.1"/>
</dbReference>
<feature type="domain" description="Polypeptide-transport-associated ShlB-type" evidence="5">
    <location>
        <begin position="104"/>
        <end position="178"/>
    </location>
</feature>
<evidence type="ECO:0000256" key="3">
    <source>
        <dbReference type="ARBA" id="ARBA00023237"/>
    </source>
</evidence>
<dbReference type="GO" id="GO:0008320">
    <property type="term" value="F:protein transmembrane transporter activity"/>
    <property type="evidence" value="ECO:0007669"/>
    <property type="project" value="TreeGrafter"/>
</dbReference>
<keyword evidence="1" id="KW-0472">Membrane</keyword>
<dbReference type="OrthoDB" id="572300at2"/>
<gene>
    <name evidence="6" type="ORF">SAMN02745753_03603</name>
</gene>
<evidence type="ECO:0000259" key="4">
    <source>
        <dbReference type="Pfam" id="PF03865"/>
    </source>
</evidence>
<organism evidence="6 7">
    <name type="scientific">Marinomonas polaris DSM 16579</name>
    <dbReference type="NCBI Taxonomy" id="1122206"/>
    <lineage>
        <taxon>Bacteria</taxon>
        <taxon>Pseudomonadati</taxon>
        <taxon>Pseudomonadota</taxon>
        <taxon>Gammaproteobacteria</taxon>
        <taxon>Oceanospirillales</taxon>
        <taxon>Oceanospirillaceae</taxon>
        <taxon>Marinomonas</taxon>
    </lineage>
</organism>
<reference evidence="7" key="1">
    <citation type="submission" date="2016-11" db="EMBL/GenBank/DDBJ databases">
        <authorList>
            <person name="Varghese N."/>
            <person name="Submissions S."/>
        </authorList>
    </citation>
    <scope>NUCLEOTIDE SEQUENCE [LARGE SCALE GENOMIC DNA]</scope>
    <source>
        <strain evidence="7">DSM 16579</strain>
    </source>
</reference>
<feature type="domain" description="Haemolysin activator HlyB C-terminal" evidence="4">
    <location>
        <begin position="243"/>
        <end position="539"/>
    </location>
</feature>